<reference evidence="5" key="2">
    <citation type="submission" date="2017-07" db="EMBL/GenBank/DDBJ databases">
        <authorList>
            <person name="Sun Z.S."/>
            <person name="Albrecht U."/>
            <person name="Echele G."/>
            <person name="Lee C.C."/>
        </authorList>
    </citation>
    <scope>NUCLEOTIDE SEQUENCE</scope>
    <source>
        <strain evidence="4">CNCM I 4546</strain>
        <strain evidence="5">CNCM I 4575</strain>
    </source>
</reference>
<organism evidence="5 8">
    <name type="scientific">Faecalibacterium prausnitzii</name>
    <dbReference type="NCBI Taxonomy" id="853"/>
    <lineage>
        <taxon>Bacteria</taxon>
        <taxon>Bacillati</taxon>
        <taxon>Bacillota</taxon>
        <taxon>Clostridia</taxon>
        <taxon>Eubacteriales</taxon>
        <taxon>Oscillospiraceae</taxon>
        <taxon>Faecalibacterium</taxon>
    </lineage>
</organism>
<dbReference type="Gene3D" id="3.40.50.1390">
    <property type="entry name" value="Resolvase, N-terminal catalytic domain"/>
    <property type="match status" value="1"/>
</dbReference>
<proteinExistence type="predicted"/>
<dbReference type="EMBL" id="NMTV01000034">
    <property type="protein sequence ID" value="PDX73144.1"/>
    <property type="molecule type" value="Genomic_DNA"/>
</dbReference>
<evidence type="ECO:0000256" key="1">
    <source>
        <dbReference type="SAM" id="Coils"/>
    </source>
</evidence>
<dbReference type="SUPFAM" id="SSF53041">
    <property type="entry name" value="Resolvase-like"/>
    <property type="match status" value="1"/>
</dbReference>
<dbReference type="EMBL" id="NMTY01000004">
    <property type="protein sequence ID" value="PDX82456.1"/>
    <property type="molecule type" value="Genomic_DNA"/>
</dbReference>
<reference evidence="7 8" key="1">
    <citation type="journal article" date="2017" name="Front. Microbiol.">
        <title>New Insights into the Diversity of the Genus Faecalibacterium.</title>
        <authorList>
            <person name="Benevides L."/>
            <person name="Burman S."/>
            <person name="Martin R."/>
            <person name="Robert V."/>
            <person name="Thomas M."/>
            <person name="Miquel S."/>
            <person name="Chain F."/>
            <person name="Sokol H."/>
            <person name="Bermudez-Humaran L.G."/>
            <person name="Morrison M."/>
            <person name="Langella P."/>
            <person name="Azevedo V.A."/>
            <person name="Chatel J.M."/>
            <person name="Soares S."/>
        </authorList>
    </citation>
    <scope>NUCLEOTIDE SEQUENCE [LARGE SCALE GENOMIC DNA]</scope>
    <source>
        <strain evidence="4 7">CNCM I 4546</strain>
        <strain evidence="5 8">CNCM I 4575</strain>
    </source>
</reference>
<dbReference type="PANTHER" id="PTHR30461:SF23">
    <property type="entry name" value="DNA RECOMBINASE-RELATED"/>
    <property type="match status" value="1"/>
</dbReference>
<evidence type="ECO:0000313" key="4">
    <source>
        <dbReference type="EMBL" id="PDX73144.1"/>
    </source>
</evidence>
<dbReference type="GO" id="GO:0003677">
    <property type="term" value="F:DNA binding"/>
    <property type="evidence" value="ECO:0007669"/>
    <property type="project" value="InterPro"/>
</dbReference>
<dbReference type="Pfam" id="PF00239">
    <property type="entry name" value="Resolvase"/>
    <property type="match status" value="1"/>
</dbReference>
<sequence>MKQPNNTMIYNTALYLRLSRDDELQGESGSIQTQRMMLRQYAEEHGLTVVGEYIDDGWSGTNFDRPGFQRMIDDIEEGKINCVVTKDLSRLGRNYILTGQYTEIYFPSKGVRYIAVNDNVDTLNGESELAPFLNILNEMHARQTSKKVKAAMRTRFANGAHYGAYAPLGYIKDPDKSGHLLVDPETKWIIEKIFDLAVHGHGAASITHILVDEKVPTPGWLNFQRYGTFANIYAGASEEKSYAWTVAQVKSILKEETYIGHSVHNKQSNISFKNKKKVRKPQEEWYRVENTHEAIISADVFRQVQEQIAHRRRKQKDGTTQIFSGLVKCADCGWSMAYGMNKQNKKPYGYYHCSKNGQGLHQCSMHYIRYDVLYTYILARVQYWSQQAQQDGDKLLQRLLNASDKERNTAKKKQTAELKKATKRKAEVDNLFAKMYEDWSVGRITEYNFNMLSEKYQAEQHELDEKIQELQAELDAAVQTAVDAEKWIELMKKYVNPTQLTAELLNALIEKILIHEAVKHEDGTREQEVEIFYRFIGKVE</sequence>
<evidence type="ECO:0000313" key="6">
    <source>
        <dbReference type="EMBL" id="RAW61111.1"/>
    </source>
</evidence>
<dbReference type="InterPro" id="IPR006119">
    <property type="entry name" value="Resolv_N"/>
</dbReference>
<feature type="domain" description="Resolvase/invertase-type recombinase catalytic" evidence="2">
    <location>
        <begin position="11"/>
        <end position="159"/>
    </location>
</feature>
<evidence type="ECO:0000313" key="7">
    <source>
        <dbReference type="Proteomes" id="UP000219901"/>
    </source>
</evidence>
<dbReference type="GO" id="GO:0000150">
    <property type="term" value="F:DNA strand exchange activity"/>
    <property type="evidence" value="ECO:0007669"/>
    <property type="project" value="InterPro"/>
</dbReference>
<dbReference type="Proteomes" id="UP000220005">
    <property type="component" value="Unassembled WGS sequence"/>
</dbReference>
<dbReference type="PROSITE" id="PS51736">
    <property type="entry name" value="RECOMBINASES_3"/>
    <property type="match status" value="1"/>
</dbReference>
<comment type="caution">
    <text evidence="5">The sequence shown here is derived from an EMBL/GenBank/DDBJ whole genome shotgun (WGS) entry which is preliminary data.</text>
</comment>
<dbReference type="Proteomes" id="UP000250583">
    <property type="component" value="Unassembled WGS sequence"/>
</dbReference>
<evidence type="ECO:0000313" key="8">
    <source>
        <dbReference type="Proteomes" id="UP000220005"/>
    </source>
</evidence>
<dbReference type="InterPro" id="IPR011109">
    <property type="entry name" value="DNA_bind_recombinase_dom"/>
</dbReference>
<dbReference type="Pfam" id="PF07508">
    <property type="entry name" value="Recombinase"/>
    <property type="match status" value="1"/>
</dbReference>
<dbReference type="InterPro" id="IPR025827">
    <property type="entry name" value="Zn_ribbon_recom_dom"/>
</dbReference>
<dbReference type="InterPro" id="IPR025378">
    <property type="entry name" value="DUF4368"/>
</dbReference>
<dbReference type="CDD" id="cd03770">
    <property type="entry name" value="SR_TndX_transposase"/>
    <property type="match status" value="1"/>
</dbReference>
<name>A0A2A7ATJ1_9FIRM</name>
<dbReference type="RefSeq" id="WP_097782878.1">
    <property type="nucleotide sequence ID" value="NZ_JAQDKL010000017.1"/>
</dbReference>
<dbReference type="PROSITE" id="PS51737">
    <property type="entry name" value="RECOMBINASE_DNA_BIND"/>
    <property type="match status" value="1"/>
</dbReference>
<accession>A0A2A7ATJ1</accession>
<reference evidence="6 9" key="3">
    <citation type="submission" date="2018-02" db="EMBL/GenBank/DDBJ databases">
        <title>Complete genome sequencing of Faecalibacterium prausnitzii strains isolated from the human gut.</title>
        <authorList>
            <person name="Fitzgerald B.C."/>
            <person name="Shkoporov A.N."/>
            <person name="Ross P.R."/>
            <person name="Hill C."/>
        </authorList>
    </citation>
    <scope>NUCLEOTIDE SEQUENCE [LARGE SCALE GENOMIC DNA]</scope>
    <source>
        <strain evidence="6 9">APC923/61-1</strain>
    </source>
</reference>
<evidence type="ECO:0000313" key="9">
    <source>
        <dbReference type="Proteomes" id="UP000250583"/>
    </source>
</evidence>
<gene>
    <name evidence="6" type="ORF">C4N22_00025</name>
    <name evidence="4" type="ORF">CGS55_05135</name>
    <name evidence="5" type="ORF">CGS58_03005</name>
</gene>
<dbReference type="Pfam" id="PF13408">
    <property type="entry name" value="Zn_ribbon_recom"/>
    <property type="match status" value="1"/>
</dbReference>
<feature type="coiled-coil region" evidence="1">
    <location>
        <begin position="411"/>
        <end position="480"/>
    </location>
</feature>
<evidence type="ECO:0000259" key="2">
    <source>
        <dbReference type="PROSITE" id="PS51736"/>
    </source>
</evidence>
<dbReference type="AlphaFoldDB" id="A0A2A7ATJ1"/>
<dbReference type="OrthoDB" id="9784557at2"/>
<dbReference type="Proteomes" id="UP000219901">
    <property type="component" value="Unassembled WGS sequence"/>
</dbReference>
<feature type="domain" description="Recombinase" evidence="3">
    <location>
        <begin position="167"/>
        <end position="315"/>
    </location>
</feature>
<dbReference type="InterPro" id="IPR038109">
    <property type="entry name" value="DNA_bind_recomb_sf"/>
</dbReference>
<dbReference type="Gene3D" id="3.90.1750.20">
    <property type="entry name" value="Putative Large Serine Recombinase, Chain B, Domain 2"/>
    <property type="match status" value="1"/>
</dbReference>
<keyword evidence="1" id="KW-0175">Coiled coil</keyword>
<dbReference type="InterPro" id="IPR050639">
    <property type="entry name" value="SSR_resolvase"/>
</dbReference>
<dbReference type="PANTHER" id="PTHR30461">
    <property type="entry name" value="DNA-INVERTASE FROM LAMBDOID PROPHAGE"/>
    <property type="match status" value="1"/>
</dbReference>
<dbReference type="SMART" id="SM00857">
    <property type="entry name" value="Resolvase"/>
    <property type="match status" value="1"/>
</dbReference>
<protein>
    <submittedName>
        <fullName evidence="6">DUF4368 domain-containing protein</fullName>
    </submittedName>
    <submittedName>
        <fullName evidence="5">Recombinase</fullName>
    </submittedName>
</protein>
<dbReference type="InterPro" id="IPR036162">
    <property type="entry name" value="Resolvase-like_N_sf"/>
</dbReference>
<evidence type="ECO:0000313" key="5">
    <source>
        <dbReference type="EMBL" id="PDX82456.1"/>
    </source>
</evidence>
<dbReference type="Pfam" id="PF14287">
    <property type="entry name" value="DUF4368"/>
    <property type="match status" value="1"/>
</dbReference>
<evidence type="ECO:0000259" key="3">
    <source>
        <dbReference type="PROSITE" id="PS51737"/>
    </source>
</evidence>
<dbReference type="EMBL" id="PRLE01000001">
    <property type="protein sequence ID" value="RAW61111.1"/>
    <property type="molecule type" value="Genomic_DNA"/>
</dbReference>